<keyword evidence="3 6" id="KW-0326">Glycosidase</keyword>
<dbReference type="InterPro" id="IPR023296">
    <property type="entry name" value="Glyco_hydro_beta-prop_sf"/>
</dbReference>
<dbReference type="GO" id="GO:0005975">
    <property type="term" value="P:carbohydrate metabolic process"/>
    <property type="evidence" value="ECO:0007669"/>
    <property type="project" value="InterPro"/>
</dbReference>
<name>A0A2A9EZ18_9MICO</name>
<dbReference type="CDD" id="cd09001">
    <property type="entry name" value="GH43_FsAxh1-like"/>
    <property type="match status" value="1"/>
</dbReference>
<evidence type="ECO:0000256" key="4">
    <source>
        <dbReference type="PIRSR" id="PIRSR606710-1"/>
    </source>
</evidence>
<dbReference type="SUPFAM" id="SSF75005">
    <property type="entry name" value="Arabinanase/levansucrase/invertase"/>
    <property type="match status" value="1"/>
</dbReference>
<dbReference type="Gene3D" id="2.60.120.200">
    <property type="match status" value="1"/>
</dbReference>
<evidence type="ECO:0000259" key="8">
    <source>
        <dbReference type="Pfam" id="PF17851"/>
    </source>
</evidence>
<feature type="active site" description="Proton acceptor" evidence="4">
    <location>
        <position position="15"/>
    </location>
</feature>
<protein>
    <submittedName>
        <fullName evidence="9">Beta-xylosidase</fullName>
    </submittedName>
</protein>
<organism evidence="9 10">
    <name type="scientific">Isoptericola jiangsuensis</name>
    <dbReference type="NCBI Taxonomy" id="548579"/>
    <lineage>
        <taxon>Bacteria</taxon>
        <taxon>Bacillati</taxon>
        <taxon>Actinomycetota</taxon>
        <taxon>Actinomycetes</taxon>
        <taxon>Micrococcales</taxon>
        <taxon>Promicromonosporaceae</taxon>
        <taxon>Isoptericola</taxon>
    </lineage>
</organism>
<sequence>MTSYPNPILDADWPDPDAIRVGEDYWLIASSFHRAPGLPVLHSRDLVAWEHVANALPALPPAAHYALPRHGSGVWAPSLRHHDGRFWIVYPDPDHGIFVLTATDPRGPWSEPWCLLPGRGLIDPCPLWDDDGRAYLVHGWAKSRAGVKNRLTVVEVDAGLRGVVGPARTVVDGDALDGFGTLEGPKLYRRDGWYWIFAPAGGVATGWQTVFRSRSVWGPYEHRVVLEQGTTDVNGPHQGAWVDTPDGTDWFLHFQDRGRFGRVVHLQPMRWDDDGWPRLGVPLEGGPGDATSASPAGRGQPVAMHPTPTGDGEHAEPARTDLFAVPGLAPRWHWQANPVPTWADAPGDGTLRLAAQPSPLGDLRAQGAVLCQQLPGRPSTWTTTVTLTGGTVGTRAGLVVLGREYAWLGLERTDEGAAVVQRAGTSDAGETTVARHDVTADAVELRAAVDADGAVTWSWRADPAGVWHDTTPEAGTDAWQAVAGHWVGAEVGLFACAPAGVPAAPDDGATFGPVHVTVAGKDA</sequence>
<dbReference type="PANTHER" id="PTHR42812:SF12">
    <property type="entry name" value="BETA-XYLOSIDASE-RELATED"/>
    <property type="match status" value="1"/>
</dbReference>
<evidence type="ECO:0000256" key="6">
    <source>
        <dbReference type="RuleBase" id="RU361187"/>
    </source>
</evidence>
<dbReference type="RefSeq" id="WP_098464529.1">
    <property type="nucleotide sequence ID" value="NZ_PDJJ01000001.1"/>
</dbReference>
<proteinExistence type="inferred from homology"/>
<evidence type="ECO:0000256" key="1">
    <source>
        <dbReference type="ARBA" id="ARBA00009865"/>
    </source>
</evidence>
<accession>A0A2A9EZ18</accession>
<evidence type="ECO:0000313" key="10">
    <source>
        <dbReference type="Proteomes" id="UP000224130"/>
    </source>
</evidence>
<gene>
    <name evidence="9" type="ORF">ATJ88_3026</name>
</gene>
<dbReference type="Gene3D" id="2.115.10.20">
    <property type="entry name" value="Glycosyl hydrolase domain, family 43"/>
    <property type="match status" value="1"/>
</dbReference>
<evidence type="ECO:0000256" key="5">
    <source>
        <dbReference type="PIRSR" id="PIRSR606710-2"/>
    </source>
</evidence>
<dbReference type="InterPro" id="IPR051795">
    <property type="entry name" value="Glycosyl_Hydrlase_43"/>
</dbReference>
<dbReference type="OrthoDB" id="9801455at2"/>
<keyword evidence="10" id="KW-1185">Reference proteome</keyword>
<dbReference type="Proteomes" id="UP000224130">
    <property type="component" value="Unassembled WGS sequence"/>
</dbReference>
<feature type="active site" description="Proton donor" evidence="4">
    <location>
        <position position="183"/>
    </location>
</feature>
<dbReference type="Pfam" id="PF04616">
    <property type="entry name" value="Glyco_hydro_43"/>
    <property type="match status" value="1"/>
</dbReference>
<reference evidence="9 10" key="1">
    <citation type="submission" date="2017-10" db="EMBL/GenBank/DDBJ databases">
        <title>Sequencing the genomes of 1000 actinobacteria strains.</title>
        <authorList>
            <person name="Klenk H.-P."/>
        </authorList>
    </citation>
    <scope>NUCLEOTIDE SEQUENCE [LARGE SCALE GENOMIC DNA]</scope>
    <source>
        <strain evidence="9 10">DSM 21863</strain>
    </source>
</reference>
<dbReference type="InterPro" id="IPR006710">
    <property type="entry name" value="Glyco_hydro_43"/>
</dbReference>
<evidence type="ECO:0000256" key="7">
    <source>
        <dbReference type="SAM" id="MobiDB-lite"/>
    </source>
</evidence>
<feature type="site" description="Important for catalytic activity, responsible for pKa modulation of the active site Glu and correct orientation of both the proton donor and substrate" evidence="5">
    <location>
        <position position="123"/>
    </location>
</feature>
<feature type="domain" description="Beta-xylosidase C-terminal Concanavalin A-like" evidence="8">
    <location>
        <begin position="321"/>
        <end position="498"/>
    </location>
</feature>
<keyword evidence="2 6" id="KW-0378">Hydrolase</keyword>
<dbReference type="InterPro" id="IPR041542">
    <property type="entry name" value="GH43_C2"/>
</dbReference>
<comment type="similarity">
    <text evidence="1 6">Belongs to the glycosyl hydrolase 43 family.</text>
</comment>
<evidence type="ECO:0000313" key="9">
    <source>
        <dbReference type="EMBL" id="PFG44304.1"/>
    </source>
</evidence>
<dbReference type="PANTHER" id="PTHR42812">
    <property type="entry name" value="BETA-XYLOSIDASE"/>
    <property type="match status" value="1"/>
</dbReference>
<evidence type="ECO:0000256" key="2">
    <source>
        <dbReference type="ARBA" id="ARBA00022801"/>
    </source>
</evidence>
<dbReference type="InterPro" id="IPR013320">
    <property type="entry name" value="ConA-like_dom_sf"/>
</dbReference>
<dbReference type="EMBL" id="PDJJ01000001">
    <property type="protein sequence ID" value="PFG44304.1"/>
    <property type="molecule type" value="Genomic_DNA"/>
</dbReference>
<dbReference type="GO" id="GO:0004553">
    <property type="term" value="F:hydrolase activity, hydrolyzing O-glycosyl compounds"/>
    <property type="evidence" value="ECO:0007669"/>
    <property type="project" value="InterPro"/>
</dbReference>
<evidence type="ECO:0000256" key="3">
    <source>
        <dbReference type="ARBA" id="ARBA00023295"/>
    </source>
</evidence>
<dbReference type="SUPFAM" id="SSF49899">
    <property type="entry name" value="Concanavalin A-like lectins/glucanases"/>
    <property type="match status" value="1"/>
</dbReference>
<dbReference type="AlphaFoldDB" id="A0A2A9EZ18"/>
<comment type="caution">
    <text evidence="9">The sequence shown here is derived from an EMBL/GenBank/DDBJ whole genome shotgun (WGS) entry which is preliminary data.</text>
</comment>
<feature type="region of interest" description="Disordered" evidence="7">
    <location>
        <begin position="283"/>
        <end position="315"/>
    </location>
</feature>
<dbReference type="Pfam" id="PF17851">
    <property type="entry name" value="GH43_C2"/>
    <property type="match status" value="1"/>
</dbReference>